<evidence type="ECO:0000313" key="14">
    <source>
        <dbReference type="EMBL" id="ATA79625.1"/>
    </source>
</evidence>
<evidence type="ECO:0000313" key="15">
    <source>
        <dbReference type="Proteomes" id="UP000217334"/>
    </source>
</evidence>
<dbReference type="GO" id="GO:0034599">
    <property type="term" value="P:cellular response to oxidative stress"/>
    <property type="evidence" value="ECO:0007669"/>
    <property type="project" value="TreeGrafter"/>
</dbReference>
<sequence>MKILKTLLFAVLLTVVPIYGQDASKALKVGDKAPNFTLKNALGKKVKLSALLKKGNVVLTWYRGGWCPYCNRALQSWQEALPELKAQGAIFIALTPELPDYSLSTKEKHHLRFEVLTDLNNEVARSYGLVFTLDEATATRYEQGFGLSVYNGNHLNQLPMPATYIIDQKGLIQYAFVNPDYTQRANPEEVIKKLKEMK</sequence>
<keyword evidence="7" id="KW-0676">Redox-active center</keyword>
<name>A0A250F5X0_CAPSP</name>
<comment type="function">
    <text evidence="1">Thiol-specific peroxidase that catalyzes the reduction of hydrogen peroxide and organic hydroperoxides to water and alcohols, respectively. Plays a role in cell protection against oxidative stress by detoxifying peroxides and as sensor of hydrogen peroxide-mediated signaling events.</text>
</comment>
<accession>A0A250F5X0</accession>
<keyword evidence="4" id="KW-0049">Antioxidant</keyword>
<evidence type="ECO:0000256" key="12">
    <source>
        <dbReference type="SAM" id="SignalP"/>
    </source>
</evidence>
<evidence type="ECO:0000256" key="1">
    <source>
        <dbReference type="ARBA" id="ARBA00003330"/>
    </source>
</evidence>
<comment type="catalytic activity">
    <reaction evidence="11">
        <text>a hydroperoxide + [thioredoxin]-dithiol = an alcohol + [thioredoxin]-disulfide + H2O</text>
        <dbReference type="Rhea" id="RHEA:62620"/>
        <dbReference type="Rhea" id="RHEA-COMP:10698"/>
        <dbReference type="Rhea" id="RHEA-COMP:10700"/>
        <dbReference type="ChEBI" id="CHEBI:15377"/>
        <dbReference type="ChEBI" id="CHEBI:29950"/>
        <dbReference type="ChEBI" id="CHEBI:30879"/>
        <dbReference type="ChEBI" id="CHEBI:35924"/>
        <dbReference type="ChEBI" id="CHEBI:50058"/>
        <dbReference type="EC" id="1.11.1.24"/>
    </reaction>
</comment>
<dbReference type="InterPro" id="IPR013766">
    <property type="entry name" value="Thioredoxin_domain"/>
</dbReference>
<dbReference type="InterPro" id="IPR050924">
    <property type="entry name" value="Peroxiredoxin_BCP/PrxQ"/>
</dbReference>
<feature type="signal peptide" evidence="12">
    <location>
        <begin position="1"/>
        <end position="20"/>
    </location>
</feature>
<dbReference type="Gene3D" id="3.40.30.10">
    <property type="entry name" value="Glutaredoxin"/>
    <property type="match status" value="1"/>
</dbReference>
<evidence type="ECO:0000256" key="6">
    <source>
        <dbReference type="ARBA" id="ARBA00023157"/>
    </source>
</evidence>
<dbReference type="PANTHER" id="PTHR42801">
    <property type="entry name" value="THIOREDOXIN-DEPENDENT PEROXIDE REDUCTASE"/>
    <property type="match status" value="1"/>
</dbReference>
<feature type="domain" description="Thioredoxin" evidence="13">
    <location>
        <begin position="27"/>
        <end position="198"/>
    </location>
</feature>
<dbReference type="PROSITE" id="PS51352">
    <property type="entry name" value="THIOREDOXIN_2"/>
    <property type="match status" value="1"/>
</dbReference>
<keyword evidence="12" id="KW-0732">Signal</keyword>
<dbReference type="InterPro" id="IPR000866">
    <property type="entry name" value="AhpC/TSA"/>
</dbReference>
<dbReference type="RefSeq" id="WP_095901514.1">
    <property type="nucleotide sequence ID" value="NZ_CAUSCS010000055.1"/>
</dbReference>
<reference evidence="15" key="1">
    <citation type="submission" date="2017-06" db="EMBL/GenBank/DDBJ databases">
        <title>Capnocytophaga spp. assemblies.</title>
        <authorList>
            <person name="Gulvik C.A."/>
        </authorList>
    </citation>
    <scope>NUCLEOTIDE SEQUENCE [LARGE SCALE GENOMIC DNA]</scope>
    <source>
        <strain evidence="15">H4486</strain>
    </source>
</reference>
<keyword evidence="5" id="KW-0560">Oxidoreductase</keyword>
<dbReference type="PANTHER" id="PTHR42801:SF7">
    <property type="entry name" value="SLL1159 PROTEIN"/>
    <property type="match status" value="1"/>
</dbReference>
<organism evidence="14 15">
    <name type="scientific">Capnocytophaga sputigena</name>
    <dbReference type="NCBI Taxonomy" id="1019"/>
    <lineage>
        <taxon>Bacteria</taxon>
        <taxon>Pseudomonadati</taxon>
        <taxon>Bacteroidota</taxon>
        <taxon>Flavobacteriia</taxon>
        <taxon>Flavobacteriales</taxon>
        <taxon>Flavobacteriaceae</taxon>
        <taxon>Capnocytophaga</taxon>
    </lineage>
</organism>
<dbReference type="AlphaFoldDB" id="A0A250F5X0"/>
<dbReference type="SUPFAM" id="SSF52833">
    <property type="entry name" value="Thioredoxin-like"/>
    <property type="match status" value="1"/>
</dbReference>
<protein>
    <recommendedName>
        <fullName evidence="2">thioredoxin-dependent peroxiredoxin</fullName>
        <ecNumber evidence="2">1.11.1.24</ecNumber>
    </recommendedName>
    <alternativeName>
        <fullName evidence="8">Thioredoxin peroxidase</fullName>
    </alternativeName>
    <alternativeName>
        <fullName evidence="10">Thioredoxin-dependent peroxiredoxin Bcp</fullName>
    </alternativeName>
</protein>
<evidence type="ECO:0000256" key="9">
    <source>
        <dbReference type="ARBA" id="ARBA00038489"/>
    </source>
</evidence>
<evidence type="ECO:0000256" key="5">
    <source>
        <dbReference type="ARBA" id="ARBA00023002"/>
    </source>
</evidence>
<comment type="similarity">
    <text evidence="9">Belongs to the peroxiredoxin family. BCP/PrxQ subfamily.</text>
</comment>
<dbReference type="CDD" id="cd02970">
    <property type="entry name" value="PRX_like2"/>
    <property type="match status" value="1"/>
</dbReference>
<evidence type="ECO:0000256" key="4">
    <source>
        <dbReference type="ARBA" id="ARBA00022862"/>
    </source>
</evidence>
<keyword evidence="6" id="KW-1015">Disulfide bond</keyword>
<feature type="chain" id="PRO_5012874277" description="thioredoxin-dependent peroxiredoxin" evidence="12">
    <location>
        <begin position="21"/>
        <end position="198"/>
    </location>
</feature>
<dbReference type="Pfam" id="PF00578">
    <property type="entry name" value="AhpC-TSA"/>
    <property type="match status" value="1"/>
</dbReference>
<dbReference type="GO" id="GO:0005737">
    <property type="term" value="C:cytoplasm"/>
    <property type="evidence" value="ECO:0007669"/>
    <property type="project" value="TreeGrafter"/>
</dbReference>
<dbReference type="InterPro" id="IPR036249">
    <property type="entry name" value="Thioredoxin-like_sf"/>
</dbReference>
<dbReference type="EC" id="1.11.1.24" evidence="2"/>
<keyword evidence="3" id="KW-0575">Peroxidase</keyword>
<dbReference type="Proteomes" id="UP000217334">
    <property type="component" value="Chromosome"/>
</dbReference>
<proteinExistence type="inferred from homology"/>
<evidence type="ECO:0000256" key="8">
    <source>
        <dbReference type="ARBA" id="ARBA00032824"/>
    </source>
</evidence>
<dbReference type="GO" id="GO:0008379">
    <property type="term" value="F:thioredoxin peroxidase activity"/>
    <property type="evidence" value="ECO:0007669"/>
    <property type="project" value="TreeGrafter"/>
</dbReference>
<evidence type="ECO:0000256" key="10">
    <source>
        <dbReference type="ARBA" id="ARBA00042639"/>
    </source>
</evidence>
<gene>
    <name evidence="14" type="ORF">CGC59_08025</name>
</gene>
<evidence type="ECO:0000259" key="13">
    <source>
        <dbReference type="PROSITE" id="PS51352"/>
    </source>
</evidence>
<evidence type="ECO:0000256" key="2">
    <source>
        <dbReference type="ARBA" id="ARBA00013017"/>
    </source>
</evidence>
<dbReference type="EMBL" id="CP022383">
    <property type="protein sequence ID" value="ATA79625.1"/>
    <property type="molecule type" value="Genomic_DNA"/>
</dbReference>
<evidence type="ECO:0000256" key="3">
    <source>
        <dbReference type="ARBA" id="ARBA00022559"/>
    </source>
</evidence>
<evidence type="ECO:0000256" key="11">
    <source>
        <dbReference type="ARBA" id="ARBA00049091"/>
    </source>
</evidence>
<dbReference type="GO" id="GO:0045454">
    <property type="term" value="P:cell redox homeostasis"/>
    <property type="evidence" value="ECO:0007669"/>
    <property type="project" value="TreeGrafter"/>
</dbReference>
<evidence type="ECO:0000256" key="7">
    <source>
        <dbReference type="ARBA" id="ARBA00023284"/>
    </source>
</evidence>